<organism evidence="2 3">
    <name type="scientific">Araneus ventricosus</name>
    <name type="common">Orbweaver spider</name>
    <name type="synonym">Epeira ventricosa</name>
    <dbReference type="NCBI Taxonomy" id="182803"/>
    <lineage>
        <taxon>Eukaryota</taxon>
        <taxon>Metazoa</taxon>
        <taxon>Ecdysozoa</taxon>
        <taxon>Arthropoda</taxon>
        <taxon>Chelicerata</taxon>
        <taxon>Arachnida</taxon>
        <taxon>Araneae</taxon>
        <taxon>Araneomorphae</taxon>
        <taxon>Entelegynae</taxon>
        <taxon>Araneoidea</taxon>
        <taxon>Araneidae</taxon>
        <taxon>Araneus</taxon>
    </lineage>
</organism>
<comment type="caution">
    <text evidence="2">The sequence shown here is derived from an EMBL/GenBank/DDBJ whole genome shotgun (WGS) entry which is preliminary data.</text>
</comment>
<name>A0A4Y1ZNY3_ARAVE</name>
<dbReference type="EMBL" id="BGPR01151632">
    <property type="protein sequence ID" value="GBL60180.1"/>
    <property type="molecule type" value="Genomic_DNA"/>
</dbReference>
<proteinExistence type="predicted"/>
<gene>
    <name evidence="2" type="ORF">AVEN_154254_1</name>
    <name evidence="1" type="ORF">AVEN_256481_1</name>
</gene>
<evidence type="ECO:0000313" key="1">
    <source>
        <dbReference type="EMBL" id="GBL60180.1"/>
    </source>
</evidence>
<dbReference type="InterPro" id="IPR036397">
    <property type="entry name" value="RNaseH_sf"/>
</dbReference>
<dbReference type="Proteomes" id="UP000499080">
    <property type="component" value="Unassembled WGS sequence"/>
</dbReference>
<evidence type="ECO:0000313" key="3">
    <source>
        <dbReference type="Proteomes" id="UP000499080"/>
    </source>
</evidence>
<evidence type="ECO:0000313" key="2">
    <source>
        <dbReference type="EMBL" id="GBL60298.1"/>
    </source>
</evidence>
<dbReference type="Gene3D" id="3.30.420.10">
    <property type="entry name" value="Ribonuclease H-like superfamily/Ribonuclease H"/>
    <property type="match status" value="1"/>
</dbReference>
<sequence length="150" mass="16968">MPRESSTKCLGLQVTCSENNSAERYLNDRAKWVILACSSITSVLCHTAISINTFLVSKIIPSASQPPCSPHMSKCHFFLFSHLKMHFKGRHFGTYSNTEKAVTDQLKLFTVSAFEHSCEESQNCLRRSADAQENFFEVDKSKCNCYCLIK</sequence>
<keyword evidence="3" id="KW-1185">Reference proteome</keyword>
<protein>
    <submittedName>
        <fullName evidence="2">Uncharacterized protein</fullName>
    </submittedName>
</protein>
<accession>A0A4Y1ZNY3</accession>
<dbReference type="AlphaFoldDB" id="A0A4Y1ZNY3"/>
<reference evidence="2 3" key="1">
    <citation type="journal article" date="2019" name="Sci. Rep.">
        <title>Orb-weaving spider Araneus ventricosus genome elucidates the spidroin gene catalogue.</title>
        <authorList>
            <person name="Kono N."/>
            <person name="Nakamura H."/>
            <person name="Ohtoshi R."/>
            <person name="Moran D.A.P."/>
            <person name="Shinohara A."/>
            <person name="Yoshida Y."/>
            <person name="Fujiwara M."/>
            <person name="Mori M."/>
            <person name="Tomita M."/>
            <person name="Arakawa K."/>
        </authorList>
    </citation>
    <scope>NUCLEOTIDE SEQUENCE [LARGE SCALE GENOMIC DNA]</scope>
</reference>
<dbReference type="EMBL" id="BGPR01151659">
    <property type="protein sequence ID" value="GBL60298.1"/>
    <property type="molecule type" value="Genomic_DNA"/>
</dbReference>
<dbReference type="GO" id="GO:0003676">
    <property type="term" value="F:nucleic acid binding"/>
    <property type="evidence" value="ECO:0007669"/>
    <property type="project" value="InterPro"/>
</dbReference>